<dbReference type="GO" id="GO:0008930">
    <property type="term" value="F:methylthioadenosine nucleosidase activity"/>
    <property type="evidence" value="ECO:0007669"/>
    <property type="project" value="TreeGrafter"/>
</dbReference>
<dbReference type="OrthoDB" id="2374434at2"/>
<keyword evidence="3" id="KW-1185">Reference proteome</keyword>
<dbReference type="AlphaFoldDB" id="A0A1P8UF64"/>
<dbReference type="KEGG" id="afy:BW247_04715"/>
<dbReference type="SUPFAM" id="SSF53167">
    <property type="entry name" value="Purine and uridine phosphorylases"/>
    <property type="match status" value="1"/>
</dbReference>
<protein>
    <recommendedName>
        <fullName evidence="1">Nucleoside phosphorylase domain-containing protein</fullName>
    </recommendedName>
</protein>
<dbReference type="GO" id="GO:0005829">
    <property type="term" value="C:cytosol"/>
    <property type="evidence" value="ECO:0007669"/>
    <property type="project" value="TreeGrafter"/>
</dbReference>
<dbReference type="Proteomes" id="UP000243807">
    <property type="component" value="Chromosome"/>
</dbReference>
<dbReference type="InterPro" id="IPR000845">
    <property type="entry name" value="Nucleoside_phosphorylase_d"/>
</dbReference>
<dbReference type="InterPro" id="IPR035994">
    <property type="entry name" value="Nucleoside_phosphorylase_sf"/>
</dbReference>
<dbReference type="RefSeq" id="WP_076836105.1">
    <property type="nucleotide sequence ID" value="NZ_CP019434.1"/>
</dbReference>
<feature type="domain" description="Nucleoside phosphorylase" evidence="1">
    <location>
        <begin position="31"/>
        <end position="176"/>
    </location>
</feature>
<dbReference type="GO" id="GO:0019284">
    <property type="term" value="P:L-methionine salvage from S-adenosylmethionine"/>
    <property type="evidence" value="ECO:0007669"/>
    <property type="project" value="TreeGrafter"/>
</dbReference>
<dbReference type="GO" id="GO:0008782">
    <property type="term" value="F:adenosylhomocysteine nucleosidase activity"/>
    <property type="evidence" value="ECO:0007669"/>
    <property type="project" value="TreeGrafter"/>
</dbReference>
<organism evidence="2 3">
    <name type="scientific">Acidihalobacter ferrooxydans</name>
    <dbReference type="NCBI Taxonomy" id="1765967"/>
    <lineage>
        <taxon>Bacteria</taxon>
        <taxon>Pseudomonadati</taxon>
        <taxon>Pseudomonadota</taxon>
        <taxon>Gammaproteobacteria</taxon>
        <taxon>Chromatiales</taxon>
        <taxon>Ectothiorhodospiraceae</taxon>
        <taxon>Acidihalobacter</taxon>
    </lineage>
</organism>
<dbReference type="EMBL" id="CP019434">
    <property type="protein sequence ID" value="APZ42476.1"/>
    <property type="molecule type" value="Genomic_DNA"/>
</dbReference>
<dbReference type="Pfam" id="PF01048">
    <property type="entry name" value="PNP_UDP_1"/>
    <property type="match status" value="1"/>
</dbReference>
<dbReference type="CDD" id="cd17768">
    <property type="entry name" value="adenosylhopane_nucleosidase_HpnG-like"/>
    <property type="match status" value="1"/>
</dbReference>
<dbReference type="InterPro" id="IPR017831">
    <property type="entry name" value="Hopanoid-assoc_phosphoryl_HpnG"/>
</dbReference>
<dbReference type="PANTHER" id="PTHR46832">
    <property type="entry name" value="5'-METHYLTHIOADENOSINE/S-ADENOSYLHOMOCYSTEINE NUCLEOSIDASE"/>
    <property type="match status" value="1"/>
</dbReference>
<evidence type="ECO:0000313" key="3">
    <source>
        <dbReference type="Proteomes" id="UP000243807"/>
    </source>
</evidence>
<reference evidence="2 3" key="1">
    <citation type="submission" date="2017-01" db="EMBL/GenBank/DDBJ databases">
        <title>Draft sequence of Acidihalobacter ferrooxidans strain DSM 14175 (strain V8).</title>
        <authorList>
            <person name="Khaleque H.N."/>
            <person name="Ramsay J.P."/>
            <person name="Murphy R.J.T."/>
            <person name="Kaksonen A.H."/>
            <person name="Boxall N.J."/>
            <person name="Watkin E.L.J."/>
        </authorList>
    </citation>
    <scope>NUCLEOTIDE SEQUENCE [LARGE SCALE GENOMIC DNA]</scope>
    <source>
        <strain evidence="2 3">V8</strain>
    </source>
</reference>
<dbReference type="NCBIfam" id="TIGR03468">
    <property type="entry name" value="HpnG"/>
    <property type="match status" value="1"/>
</dbReference>
<gene>
    <name evidence="2" type="ORF">BW247_04715</name>
</gene>
<sequence>MNAIGLIAATADELRMFARRLPPPGTPRQLNEHLWIVRSGIGADAATAAAERLLDAAGALALISWGTAGALAPDLAAGDLLLPHRVIRADDSFATDARWRAQVQSMVEGHCRIRTGDLLHSPAVVTTVQAKRTLRTTHPAIAVDMESAALAARARQHGLPFLVVRAIADPADGHIPPAVSAAIDGNGQLSGMRLLAGLCRHPGELPGLRALARDFAAARRTLAPLAAQALAGHLAPPAHAAAPAPGIAQAESC</sequence>
<dbReference type="Gene3D" id="3.40.50.1580">
    <property type="entry name" value="Nucleoside phosphorylase domain"/>
    <property type="match status" value="1"/>
</dbReference>
<dbReference type="GO" id="GO:0009116">
    <property type="term" value="P:nucleoside metabolic process"/>
    <property type="evidence" value="ECO:0007669"/>
    <property type="project" value="InterPro"/>
</dbReference>
<evidence type="ECO:0000313" key="2">
    <source>
        <dbReference type="EMBL" id="APZ42476.1"/>
    </source>
</evidence>
<dbReference type="PANTHER" id="PTHR46832:SF1">
    <property type="entry name" value="5'-METHYLTHIOADENOSINE_S-ADENOSYLHOMOCYSTEINE NUCLEOSIDASE"/>
    <property type="match status" value="1"/>
</dbReference>
<dbReference type="STRING" id="1765967.BW247_04715"/>
<name>A0A1P8UF64_9GAMM</name>
<evidence type="ECO:0000259" key="1">
    <source>
        <dbReference type="Pfam" id="PF01048"/>
    </source>
</evidence>
<proteinExistence type="predicted"/>
<accession>A0A1P8UF64</accession>